<evidence type="ECO:0000256" key="3">
    <source>
        <dbReference type="ARBA" id="ARBA00022964"/>
    </source>
</evidence>
<dbReference type="SUPFAM" id="SSF51197">
    <property type="entry name" value="Clavaminate synthase-like"/>
    <property type="match status" value="1"/>
</dbReference>
<dbReference type="InterPro" id="IPR005123">
    <property type="entry name" value="Oxoglu/Fe-dep_dioxygenase_dom"/>
</dbReference>
<evidence type="ECO:0000313" key="9">
    <source>
        <dbReference type="EMBL" id="PON96807.1"/>
    </source>
</evidence>
<evidence type="ECO:0000259" key="8">
    <source>
        <dbReference type="PROSITE" id="PS51471"/>
    </source>
</evidence>
<reference evidence="10" key="1">
    <citation type="submission" date="2016-06" db="EMBL/GenBank/DDBJ databases">
        <title>Parallel loss of symbiosis genes in relatives of nitrogen-fixing non-legume Parasponia.</title>
        <authorList>
            <person name="Van Velzen R."/>
            <person name="Holmer R."/>
            <person name="Bu F."/>
            <person name="Rutten L."/>
            <person name="Van Zeijl A."/>
            <person name="Liu W."/>
            <person name="Santuari L."/>
            <person name="Cao Q."/>
            <person name="Sharma T."/>
            <person name="Shen D."/>
            <person name="Roswanjaya Y."/>
            <person name="Wardhani T."/>
            <person name="Kalhor M.S."/>
            <person name="Jansen J."/>
            <person name="Van den Hoogen J."/>
            <person name="Gungor B."/>
            <person name="Hartog M."/>
            <person name="Hontelez J."/>
            <person name="Verver J."/>
            <person name="Yang W.-C."/>
            <person name="Schijlen E."/>
            <person name="Repin R."/>
            <person name="Schilthuizen M."/>
            <person name="Schranz E."/>
            <person name="Heidstra R."/>
            <person name="Miyata K."/>
            <person name="Fedorova E."/>
            <person name="Kohlen W."/>
            <person name="Bisseling T."/>
            <person name="Smit S."/>
            <person name="Geurts R."/>
        </authorList>
    </citation>
    <scope>NUCLEOTIDE SEQUENCE [LARGE SCALE GENOMIC DNA]</scope>
    <source>
        <strain evidence="10">cv. RG33-2</strain>
    </source>
</reference>
<evidence type="ECO:0000256" key="5">
    <source>
        <dbReference type="ARBA" id="ARBA00023004"/>
    </source>
</evidence>
<keyword evidence="2 7" id="KW-0479">Metal-binding</keyword>
<dbReference type="InterPro" id="IPR027443">
    <property type="entry name" value="IPNS-like_sf"/>
</dbReference>
<dbReference type="AlphaFoldDB" id="A0A2P5FG88"/>
<accession>A0A2P5FG88</accession>
<dbReference type="EMBL" id="JXTC01000036">
    <property type="protein sequence ID" value="PON96807.1"/>
    <property type="molecule type" value="Genomic_DNA"/>
</dbReference>
<evidence type="ECO:0000256" key="4">
    <source>
        <dbReference type="ARBA" id="ARBA00023002"/>
    </source>
</evidence>
<comment type="caution">
    <text evidence="9">The sequence shown here is derived from an EMBL/GenBank/DDBJ whole genome shotgun (WGS) entry which is preliminary data.</text>
</comment>
<dbReference type="GO" id="GO:0046872">
    <property type="term" value="F:metal ion binding"/>
    <property type="evidence" value="ECO:0007669"/>
    <property type="project" value="UniProtKB-KW"/>
</dbReference>
<dbReference type="Proteomes" id="UP000237000">
    <property type="component" value="Unassembled WGS sequence"/>
</dbReference>
<dbReference type="FunFam" id="2.60.120.330:FF:000022">
    <property type="entry name" value="Probable 2-oxoglutarate-dependent dioxygenase AOP1.2"/>
    <property type="match status" value="1"/>
</dbReference>
<name>A0A2P5FG88_TREOI</name>
<comment type="function">
    <text evidence="6">Probable 2-oxoglutarate-dependent dioxygenase that may be involved in glucosinolates biosynthesis. May play a role in the production of aliphatic glucosinolates.</text>
</comment>
<evidence type="ECO:0000256" key="7">
    <source>
        <dbReference type="RuleBase" id="RU003682"/>
    </source>
</evidence>
<gene>
    <name evidence="9" type="ORF">TorRG33x02_075110</name>
</gene>
<dbReference type="InterPro" id="IPR044861">
    <property type="entry name" value="IPNS-like_FE2OG_OXY"/>
</dbReference>
<organism evidence="9 10">
    <name type="scientific">Trema orientale</name>
    <name type="common">Charcoal tree</name>
    <name type="synonym">Celtis orientalis</name>
    <dbReference type="NCBI Taxonomy" id="63057"/>
    <lineage>
        <taxon>Eukaryota</taxon>
        <taxon>Viridiplantae</taxon>
        <taxon>Streptophyta</taxon>
        <taxon>Embryophyta</taxon>
        <taxon>Tracheophyta</taxon>
        <taxon>Spermatophyta</taxon>
        <taxon>Magnoliopsida</taxon>
        <taxon>eudicotyledons</taxon>
        <taxon>Gunneridae</taxon>
        <taxon>Pentapetalae</taxon>
        <taxon>rosids</taxon>
        <taxon>fabids</taxon>
        <taxon>Rosales</taxon>
        <taxon>Cannabaceae</taxon>
        <taxon>Trema</taxon>
    </lineage>
</organism>
<dbReference type="Pfam" id="PF03171">
    <property type="entry name" value="2OG-FeII_Oxy"/>
    <property type="match status" value="1"/>
</dbReference>
<dbReference type="GO" id="GO:0051213">
    <property type="term" value="F:dioxygenase activity"/>
    <property type="evidence" value="ECO:0007669"/>
    <property type="project" value="UniProtKB-KW"/>
</dbReference>
<feature type="domain" description="Fe2OG dioxygenase" evidence="8">
    <location>
        <begin position="164"/>
        <end position="267"/>
    </location>
</feature>
<protein>
    <submittedName>
        <fullName evidence="9">Oxoglutarate/iron-dependent dioxygenase</fullName>
    </submittedName>
</protein>
<keyword evidence="4 7" id="KW-0560">Oxidoreductase</keyword>
<dbReference type="Pfam" id="PF14226">
    <property type="entry name" value="DIOX_N"/>
    <property type="match status" value="1"/>
</dbReference>
<keyword evidence="10" id="KW-1185">Reference proteome</keyword>
<evidence type="ECO:0000256" key="6">
    <source>
        <dbReference type="ARBA" id="ARBA00057022"/>
    </source>
</evidence>
<comment type="similarity">
    <text evidence="1 7">Belongs to the iron/ascorbate-dependent oxidoreductase family.</text>
</comment>
<dbReference type="InterPro" id="IPR050231">
    <property type="entry name" value="Iron_ascorbate_oxido_reductase"/>
</dbReference>
<evidence type="ECO:0000256" key="1">
    <source>
        <dbReference type="ARBA" id="ARBA00008056"/>
    </source>
</evidence>
<dbReference type="PANTHER" id="PTHR47990">
    <property type="entry name" value="2-OXOGLUTARATE (2OG) AND FE(II)-DEPENDENT OXYGENASE SUPERFAMILY PROTEIN-RELATED"/>
    <property type="match status" value="1"/>
</dbReference>
<dbReference type="Gene3D" id="2.60.120.330">
    <property type="entry name" value="B-lactam Antibiotic, Isopenicillin N Synthase, Chain"/>
    <property type="match status" value="1"/>
</dbReference>
<dbReference type="OrthoDB" id="288590at2759"/>
<dbReference type="PROSITE" id="PS51471">
    <property type="entry name" value="FE2OG_OXY"/>
    <property type="match status" value="1"/>
</dbReference>
<dbReference type="STRING" id="63057.A0A2P5FG88"/>
<keyword evidence="5 7" id="KW-0408">Iron</keyword>
<evidence type="ECO:0000313" key="10">
    <source>
        <dbReference type="Proteomes" id="UP000237000"/>
    </source>
</evidence>
<dbReference type="InterPro" id="IPR026992">
    <property type="entry name" value="DIOX_N"/>
</dbReference>
<evidence type="ECO:0000256" key="2">
    <source>
        <dbReference type="ARBA" id="ARBA00022723"/>
    </source>
</evidence>
<proteinExistence type="inferred from homology"/>
<dbReference type="InParanoid" id="A0A2P5FG88"/>
<sequence length="314" mass="35782">MGSEAVVHEIPIIDFSNKDLKPGSSLWSSTCDQIRHALEEYGCFVAKYDNLSTELGSQIFCQSKDLFVLPTETKVKNVSKEPFRGYLGKIPRAPLYEGLAIDKATSLEEMKQFVNLMWPNGNDQFCDIAHSYAKQLAALDEMATKMVFESYGVGKHWEPVAAVRSHVLRFLKYEEPDDKDTTIRFVAHTDKNFTTILHQNHLGGLEVQTKDGAWISVNPKPSHFLLMAGDLMKVWSNDRIRACYHRVKLSAGKGERYSMGLFTFTDGAVKVPEEFVDEEHPLLYKPFDNREYIRFYVSDEAKKFDNPIKAYCGV</sequence>
<keyword evidence="3 9" id="KW-0223">Dioxygenase</keyword>